<dbReference type="OrthoDB" id="9798388at2"/>
<protein>
    <recommendedName>
        <fullName evidence="1">Gamma-glutamylcyclotransferase AIG2-like domain-containing protein</fullName>
    </recommendedName>
</protein>
<feature type="domain" description="Gamma-glutamylcyclotransferase AIG2-like" evidence="1">
    <location>
        <begin position="6"/>
        <end position="111"/>
    </location>
</feature>
<dbReference type="Gene3D" id="3.10.490.10">
    <property type="entry name" value="Gamma-glutamyl cyclotransferase-like"/>
    <property type="match status" value="1"/>
</dbReference>
<name>A0A2S2E6E9_9ALTE</name>
<dbReference type="EMBL" id="CP029347">
    <property type="protein sequence ID" value="AWL13218.1"/>
    <property type="molecule type" value="Genomic_DNA"/>
</dbReference>
<dbReference type="InterPro" id="IPR013024">
    <property type="entry name" value="GGCT-like"/>
</dbReference>
<gene>
    <name evidence="2" type="ORF">HMF8227_02767</name>
</gene>
<dbReference type="InterPro" id="IPR036568">
    <property type="entry name" value="GGCT-like_sf"/>
</dbReference>
<dbReference type="KEGG" id="salh:HMF8227_02767"/>
<dbReference type="Proteomes" id="UP000245728">
    <property type="component" value="Chromosome"/>
</dbReference>
<dbReference type="InterPro" id="IPR009288">
    <property type="entry name" value="AIG2-like_dom"/>
</dbReference>
<proteinExistence type="predicted"/>
<dbReference type="SUPFAM" id="SSF110857">
    <property type="entry name" value="Gamma-glutamyl cyclotransferase-like"/>
    <property type="match status" value="1"/>
</dbReference>
<dbReference type="Pfam" id="PF06094">
    <property type="entry name" value="GGACT"/>
    <property type="match status" value="1"/>
</dbReference>
<organism evidence="2 3">
    <name type="scientific">Saliniradius amylolyticus</name>
    <dbReference type="NCBI Taxonomy" id="2183582"/>
    <lineage>
        <taxon>Bacteria</taxon>
        <taxon>Pseudomonadati</taxon>
        <taxon>Pseudomonadota</taxon>
        <taxon>Gammaproteobacteria</taxon>
        <taxon>Alteromonadales</taxon>
        <taxon>Alteromonadaceae</taxon>
        <taxon>Saliniradius</taxon>
    </lineage>
</organism>
<dbReference type="AlphaFoldDB" id="A0A2S2E6E9"/>
<sequence length="113" mass="12768">MLRHLVFSYGTLQQSDVQEATFNRLLHGQPDVLQGYKIDSIEITDQRVIKASGKNIHPILTHTGIPEDRVAGTVFELTEEELALSDDYEVEDYQRVLAVMESGISAWIYCATQ</sequence>
<dbReference type="CDD" id="cd06661">
    <property type="entry name" value="GGCT_like"/>
    <property type="match status" value="1"/>
</dbReference>
<reference evidence="2 3" key="1">
    <citation type="submission" date="2018-05" db="EMBL/GenBank/DDBJ databases">
        <title>Salinimonas sp. HMF8227 Genome sequencing and assembly.</title>
        <authorList>
            <person name="Kang H."/>
            <person name="Kang J."/>
            <person name="Cha I."/>
            <person name="Kim H."/>
            <person name="Joh K."/>
        </authorList>
    </citation>
    <scope>NUCLEOTIDE SEQUENCE [LARGE SCALE GENOMIC DNA]</scope>
    <source>
        <strain evidence="2 3">HMF8227</strain>
    </source>
</reference>
<evidence type="ECO:0000313" key="3">
    <source>
        <dbReference type="Proteomes" id="UP000245728"/>
    </source>
</evidence>
<evidence type="ECO:0000313" key="2">
    <source>
        <dbReference type="EMBL" id="AWL13218.1"/>
    </source>
</evidence>
<evidence type="ECO:0000259" key="1">
    <source>
        <dbReference type="Pfam" id="PF06094"/>
    </source>
</evidence>
<keyword evidence="3" id="KW-1185">Reference proteome</keyword>
<accession>A0A2S2E6E9</accession>
<dbReference type="RefSeq" id="WP_109340729.1">
    <property type="nucleotide sequence ID" value="NZ_CP029347.1"/>
</dbReference>